<gene>
    <name evidence="7" type="ORF">EES38_21250</name>
</gene>
<dbReference type="NCBIfam" id="TIGR00254">
    <property type="entry name" value="GGDEF"/>
    <property type="match status" value="1"/>
</dbReference>
<dbReference type="SMART" id="SM00448">
    <property type="entry name" value="REC"/>
    <property type="match status" value="1"/>
</dbReference>
<dbReference type="SUPFAM" id="SSF141868">
    <property type="entry name" value="EAL domain-like"/>
    <property type="match status" value="1"/>
</dbReference>
<evidence type="ECO:0000313" key="8">
    <source>
        <dbReference type="Proteomes" id="UP000281112"/>
    </source>
</evidence>
<dbReference type="InterPro" id="IPR043128">
    <property type="entry name" value="Rev_trsase/Diguanyl_cyclase"/>
</dbReference>
<dbReference type="PROSITE" id="PS50112">
    <property type="entry name" value="PAS"/>
    <property type="match status" value="1"/>
</dbReference>
<dbReference type="Pfam" id="PF08448">
    <property type="entry name" value="PAS_4"/>
    <property type="match status" value="1"/>
</dbReference>
<dbReference type="InterPro" id="IPR001610">
    <property type="entry name" value="PAC"/>
</dbReference>
<dbReference type="PROSITE" id="PS50887">
    <property type="entry name" value="GGDEF"/>
    <property type="match status" value="1"/>
</dbReference>
<dbReference type="AlphaFoldDB" id="A0A3N9U0B5"/>
<evidence type="ECO:0000259" key="5">
    <source>
        <dbReference type="PROSITE" id="PS50883"/>
    </source>
</evidence>
<dbReference type="Proteomes" id="UP000281112">
    <property type="component" value="Unassembled WGS sequence"/>
</dbReference>
<dbReference type="InterPro" id="IPR000014">
    <property type="entry name" value="PAS"/>
</dbReference>
<organism evidence="7 8">
    <name type="scientific">Vibrio viridaestus</name>
    <dbReference type="NCBI Taxonomy" id="2487322"/>
    <lineage>
        <taxon>Bacteria</taxon>
        <taxon>Pseudomonadati</taxon>
        <taxon>Pseudomonadota</taxon>
        <taxon>Gammaproteobacteria</taxon>
        <taxon>Vibrionales</taxon>
        <taxon>Vibrionaceae</taxon>
        <taxon>Vibrio</taxon>
    </lineage>
</organism>
<dbReference type="CDD" id="cd00130">
    <property type="entry name" value="PAS"/>
    <property type="match status" value="1"/>
</dbReference>
<dbReference type="InterPro" id="IPR011006">
    <property type="entry name" value="CheY-like_superfamily"/>
</dbReference>
<comment type="caution">
    <text evidence="7">The sequence shown here is derived from an EMBL/GenBank/DDBJ whole genome shotgun (WGS) entry which is preliminary data.</text>
</comment>
<dbReference type="PANTHER" id="PTHR44757">
    <property type="entry name" value="DIGUANYLATE CYCLASE DGCP"/>
    <property type="match status" value="1"/>
</dbReference>
<dbReference type="RefSeq" id="WP_124939209.1">
    <property type="nucleotide sequence ID" value="NZ_RJVQ01000018.1"/>
</dbReference>
<dbReference type="Pfam" id="PF00072">
    <property type="entry name" value="Response_reg"/>
    <property type="match status" value="1"/>
</dbReference>
<dbReference type="InterPro" id="IPR000160">
    <property type="entry name" value="GGDEF_dom"/>
</dbReference>
<dbReference type="Gene3D" id="3.40.50.2300">
    <property type="match status" value="1"/>
</dbReference>
<dbReference type="SMART" id="SM00267">
    <property type="entry name" value="GGDEF"/>
    <property type="match status" value="1"/>
</dbReference>
<dbReference type="InterPro" id="IPR029787">
    <property type="entry name" value="Nucleotide_cyclase"/>
</dbReference>
<protein>
    <submittedName>
        <fullName evidence="7">EAL domain-containing protein</fullName>
    </submittedName>
</protein>
<evidence type="ECO:0000259" key="6">
    <source>
        <dbReference type="PROSITE" id="PS50887"/>
    </source>
</evidence>
<dbReference type="InterPro" id="IPR001789">
    <property type="entry name" value="Sig_transdc_resp-reg_receiver"/>
</dbReference>
<dbReference type="CDD" id="cd01949">
    <property type="entry name" value="GGDEF"/>
    <property type="match status" value="1"/>
</dbReference>
<evidence type="ECO:0000256" key="1">
    <source>
        <dbReference type="PROSITE-ProRule" id="PRU00169"/>
    </source>
</evidence>
<evidence type="ECO:0000259" key="3">
    <source>
        <dbReference type="PROSITE" id="PS50112"/>
    </source>
</evidence>
<proteinExistence type="predicted"/>
<dbReference type="InterPro" id="IPR001633">
    <property type="entry name" value="EAL_dom"/>
</dbReference>
<dbReference type="NCBIfam" id="TIGR00229">
    <property type="entry name" value="sensory_box"/>
    <property type="match status" value="1"/>
</dbReference>
<dbReference type="GO" id="GO:0000160">
    <property type="term" value="P:phosphorelay signal transduction system"/>
    <property type="evidence" value="ECO:0007669"/>
    <property type="project" value="InterPro"/>
</dbReference>
<dbReference type="Pfam" id="PF00990">
    <property type="entry name" value="GGDEF"/>
    <property type="match status" value="1"/>
</dbReference>
<dbReference type="SMART" id="SM00086">
    <property type="entry name" value="PAC"/>
    <property type="match status" value="2"/>
</dbReference>
<dbReference type="SMART" id="SM00052">
    <property type="entry name" value="EAL"/>
    <property type="match status" value="1"/>
</dbReference>
<dbReference type="Pfam" id="PF00563">
    <property type="entry name" value="EAL"/>
    <property type="match status" value="1"/>
</dbReference>
<dbReference type="PANTHER" id="PTHR44757:SF4">
    <property type="entry name" value="DIGUANYLATE CYCLASE DGCE-RELATED"/>
    <property type="match status" value="1"/>
</dbReference>
<reference evidence="7 8" key="1">
    <citation type="submission" date="2018-11" db="EMBL/GenBank/DDBJ databases">
        <title>Vibrio LJC006 sp. nov., isolated from seawater during the bloom of the enteromorpha.</title>
        <authorList>
            <person name="Liang J."/>
        </authorList>
    </citation>
    <scope>NUCLEOTIDE SEQUENCE [LARGE SCALE GENOMIC DNA]</scope>
    <source>
        <strain evidence="7 8">LJC006</strain>
    </source>
</reference>
<dbReference type="InterPro" id="IPR000700">
    <property type="entry name" value="PAS-assoc_C"/>
</dbReference>
<dbReference type="InterPro" id="IPR013656">
    <property type="entry name" value="PAS_4"/>
</dbReference>
<dbReference type="OrthoDB" id="9804951at2"/>
<feature type="modified residue" description="4-aspartylphosphate" evidence="1">
    <location>
        <position position="60"/>
    </location>
</feature>
<feature type="domain" description="EAL" evidence="5">
    <location>
        <begin position="563"/>
        <end position="817"/>
    </location>
</feature>
<keyword evidence="1" id="KW-0597">Phosphoprotein</keyword>
<evidence type="ECO:0000313" key="7">
    <source>
        <dbReference type="EMBL" id="RQW61086.1"/>
    </source>
</evidence>
<evidence type="ECO:0000259" key="2">
    <source>
        <dbReference type="PROSITE" id="PS50110"/>
    </source>
</evidence>
<dbReference type="Gene3D" id="3.30.70.270">
    <property type="match status" value="1"/>
</dbReference>
<dbReference type="PROSITE" id="PS50113">
    <property type="entry name" value="PAC"/>
    <property type="match status" value="1"/>
</dbReference>
<dbReference type="PROSITE" id="PS50883">
    <property type="entry name" value="EAL"/>
    <property type="match status" value="1"/>
</dbReference>
<dbReference type="InterPro" id="IPR052155">
    <property type="entry name" value="Biofilm_reg_signaling"/>
</dbReference>
<dbReference type="InterPro" id="IPR035919">
    <property type="entry name" value="EAL_sf"/>
</dbReference>
<dbReference type="SUPFAM" id="SSF55785">
    <property type="entry name" value="PYP-like sensor domain (PAS domain)"/>
    <property type="match status" value="2"/>
</dbReference>
<dbReference type="CDD" id="cd01948">
    <property type="entry name" value="EAL"/>
    <property type="match status" value="1"/>
</dbReference>
<feature type="domain" description="Response regulatory" evidence="2">
    <location>
        <begin position="12"/>
        <end position="127"/>
    </location>
</feature>
<dbReference type="SMART" id="SM00091">
    <property type="entry name" value="PAS"/>
    <property type="match status" value="2"/>
</dbReference>
<sequence length="819" mass="92317">MDLNKITNDPVTILMVDDEQSNLLLMEEALAGLGTLISTTDPLDALSLAFEHQPQITILDVDMPNMNGHELCRHLLNNPHTANTSVMFVTSHTETSVEHASLSCAAVDFITKPIDLNLCRLRVNNQLQLRLKSDALAVAKKEMQDLLAQIPVFVSYWSLDWQLRFCNDYSGDWFGFSCLDKQSQALSALMPDKLVKDIEMHCQSSSDIEFRYEDKQSVARRFYHIHVTRRTENNTPIGYLLTAVDITHIIKAKQALREEKEWLKVTLDSIGDAVIATDIEERITFMNPISERMTGWSFSDAKGLSIEQVMNLSDATTGHKSISPIHMALKEKRTVAMALNCQLTSLSGQTYRVEDSAAPIRDAKGNVIGAIIVFHDVSETVAMSVKMSHLANHDPLTDLPNRVLLHDRITNNIRVAQTQHHRVAMFLIDIDNFKYINDAQGHHVGDLLIKQIAQRLLQFCLPGYTLARAGGDEFVILIDNIHHVGLVDSMATEVLLAIQKPFQIENREIKVTASMGVSLFPDDANSEEKLLRYADTAMYRAKQQGKNHHCFFSQELESELLNRHQIELLLRHALEENALEVHLQPQYELPSGKLCSCEALVRLRDPLSKKLISPIEFIPIAEDCGLINQLGHQVLEKSCTMAKQLLVEGYPMRIAVNVAAKQFTNSHFVQEVQQTLASLNLPSEYLELEVTESALMNDFMETQAMLTKLKSLGISIAIDDFGTGYSSLSYLKSFPIDILKVDRSFVSDMTKDNQSLNIVKTIIHLAQSLDLHIIAEGIETQEEKEMLHQLGCQMGQGYWYSKPVPFDEFKQLLRNTAKK</sequence>
<name>A0A3N9U0B5_9VIBR</name>
<dbReference type="EMBL" id="RJVQ01000018">
    <property type="protein sequence ID" value="RQW61086.1"/>
    <property type="molecule type" value="Genomic_DNA"/>
</dbReference>
<accession>A0A3N9U0B5</accession>
<dbReference type="SUPFAM" id="SSF55073">
    <property type="entry name" value="Nucleotide cyclase"/>
    <property type="match status" value="1"/>
</dbReference>
<dbReference type="Gene3D" id="3.20.20.450">
    <property type="entry name" value="EAL domain"/>
    <property type="match status" value="1"/>
</dbReference>
<keyword evidence="8" id="KW-1185">Reference proteome</keyword>
<feature type="domain" description="GGDEF" evidence="6">
    <location>
        <begin position="421"/>
        <end position="554"/>
    </location>
</feature>
<dbReference type="InterPro" id="IPR035965">
    <property type="entry name" value="PAS-like_dom_sf"/>
</dbReference>
<feature type="domain" description="PAC" evidence="4">
    <location>
        <begin position="337"/>
        <end position="389"/>
    </location>
</feature>
<feature type="domain" description="PAS" evidence="3">
    <location>
        <begin position="259"/>
        <end position="332"/>
    </location>
</feature>
<dbReference type="PROSITE" id="PS50110">
    <property type="entry name" value="RESPONSE_REGULATORY"/>
    <property type="match status" value="1"/>
</dbReference>
<dbReference type="Gene3D" id="3.30.450.20">
    <property type="entry name" value="PAS domain"/>
    <property type="match status" value="2"/>
</dbReference>
<evidence type="ECO:0000259" key="4">
    <source>
        <dbReference type="PROSITE" id="PS50113"/>
    </source>
</evidence>
<dbReference type="SUPFAM" id="SSF52172">
    <property type="entry name" value="CheY-like"/>
    <property type="match status" value="1"/>
</dbReference>